<proteinExistence type="predicted"/>
<dbReference type="GO" id="GO:0006260">
    <property type="term" value="P:DNA replication"/>
    <property type="evidence" value="ECO:0007669"/>
    <property type="project" value="InterPro"/>
</dbReference>
<accession>A0A381Z2X6</accession>
<name>A0A381Z2X6_9ZZZZ</name>
<evidence type="ECO:0000259" key="1">
    <source>
        <dbReference type="Pfam" id="PF07733"/>
    </source>
</evidence>
<dbReference type="GO" id="GO:0008408">
    <property type="term" value="F:3'-5' exonuclease activity"/>
    <property type="evidence" value="ECO:0007669"/>
    <property type="project" value="InterPro"/>
</dbReference>
<dbReference type="Pfam" id="PF07733">
    <property type="entry name" value="DNA_pol3_alpha"/>
    <property type="match status" value="1"/>
</dbReference>
<evidence type="ECO:0000313" key="2">
    <source>
        <dbReference type="EMBL" id="SVA83252.1"/>
    </source>
</evidence>
<protein>
    <recommendedName>
        <fullName evidence="1">Bacterial DNA polymerase III alpha subunit NTPase domain-containing protein</fullName>
    </recommendedName>
</protein>
<feature type="non-terminal residue" evidence="2">
    <location>
        <position position="1"/>
    </location>
</feature>
<sequence length="159" mass="18866">VYDLYDMVMYDMDTSKIKEVSWNRDFSKYNEAIKKNYLDDTGLKKLEVIQLDVEEFDKINQQNWFIPDEYKNLDVKSYVLDRTPAHAIDRVNEELNLYDKYNIIDVLKVCIYIVDTLRKNNIVWGVGRGSSVASYVLYIIGIHKVDSIKYDLDINEFLR</sequence>
<gene>
    <name evidence="2" type="ORF">METZ01_LOCUS136106</name>
</gene>
<dbReference type="AlphaFoldDB" id="A0A381Z2X6"/>
<organism evidence="2">
    <name type="scientific">marine metagenome</name>
    <dbReference type="NCBI Taxonomy" id="408172"/>
    <lineage>
        <taxon>unclassified sequences</taxon>
        <taxon>metagenomes</taxon>
        <taxon>ecological metagenomes</taxon>
    </lineage>
</organism>
<dbReference type="EMBL" id="UINC01019639">
    <property type="protein sequence ID" value="SVA83252.1"/>
    <property type="molecule type" value="Genomic_DNA"/>
</dbReference>
<dbReference type="InterPro" id="IPR011708">
    <property type="entry name" value="DNA_pol3_alpha_NTPase_dom"/>
</dbReference>
<reference evidence="2" key="1">
    <citation type="submission" date="2018-05" db="EMBL/GenBank/DDBJ databases">
        <authorList>
            <person name="Lanie J.A."/>
            <person name="Ng W.-L."/>
            <person name="Kazmierczak K.M."/>
            <person name="Andrzejewski T.M."/>
            <person name="Davidsen T.M."/>
            <person name="Wayne K.J."/>
            <person name="Tettelin H."/>
            <person name="Glass J.I."/>
            <person name="Rusch D."/>
            <person name="Podicherti R."/>
            <person name="Tsui H.-C.T."/>
            <person name="Winkler M.E."/>
        </authorList>
    </citation>
    <scope>NUCLEOTIDE SEQUENCE</scope>
</reference>
<feature type="domain" description="Bacterial DNA polymerase III alpha subunit NTPase" evidence="1">
    <location>
        <begin position="77"/>
        <end position="158"/>
    </location>
</feature>